<evidence type="ECO:0000313" key="1">
    <source>
        <dbReference type="EMBL" id="JAD58138.1"/>
    </source>
</evidence>
<dbReference type="AlphaFoldDB" id="A0A0A9B7N1"/>
<dbReference type="EMBL" id="GBRH01239757">
    <property type="protein sequence ID" value="JAD58138.1"/>
    <property type="molecule type" value="Transcribed_RNA"/>
</dbReference>
<organism evidence="1">
    <name type="scientific">Arundo donax</name>
    <name type="common">Giant reed</name>
    <name type="synonym">Donax arundinaceus</name>
    <dbReference type="NCBI Taxonomy" id="35708"/>
    <lineage>
        <taxon>Eukaryota</taxon>
        <taxon>Viridiplantae</taxon>
        <taxon>Streptophyta</taxon>
        <taxon>Embryophyta</taxon>
        <taxon>Tracheophyta</taxon>
        <taxon>Spermatophyta</taxon>
        <taxon>Magnoliopsida</taxon>
        <taxon>Liliopsida</taxon>
        <taxon>Poales</taxon>
        <taxon>Poaceae</taxon>
        <taxon>PACMAD clade</taxon>
        <taxon>Arundinoideae</taxon>
        <taxon>Arundineae</taxon>
        <taxon>Arundo</taxon>
    </lineage>
</organism>
<proteinExistence type="predicted"/>
<accession>A0A0A9B7N1</accession>
<reference evidence="1" key="1">
    <citation type="submission" date="2014-09" db="EMBL/GenBank/DDBJ databases">
        <authorList>
            <person name="Magalhaes I.L.F."/>
            <person name="Oliveira U."/>
            <person name="Santos F.R."/>
            <person name="Vidigal T.H.D.A."/>
            <person name="Brescovit A.D."/>
            <person name="Santos A.J."/>
        </authorList>
    </citation>
    <scope>NUCLEOTIDE SEQUENCE</scope>
    <source>
        <tissue evidence="1">Shoot tissue taken approximately 20 cm above the soil surface</tissue>
    </source>
</reference>
<reference evidence="1" key="2">
    <citation type="journal article" date="2015" name="Data Brief">
        <title>Shoot transcriptome of the giant reed, Arundo donax.</title>
        <authorList>
            <person name="Barrero R.A."/>
            <person name="Guerrero F.D."/>
            <person name="Moolhuijzen P."/>
            <person name="Goolsby J.A."/>
            <person name="Tidwell J."/>
            <person name="Bellgard S.E."/>
            <person name="Bellgard M.I."/>
        </authorList>
    </citation>
    <scope>NUCLEOTIDE SEQUENCE</scope>
    <source>
        <tissue evidence="1">Shoot tissue taken approximately 20 cm above the soil surface</tissue>
    </source>
</reference>
<protein>
    <submittedName>
        <fullName evidence="1">Uncharacterized protein</fullName>
    </submittedName>
</protein>
<sequence>MSKGKKDISSRFSLLFSQILIFY</sequence>
<name>A0A0A9B7N1_ARUDO</name>